<dbReference type="KEGG" id="hadh:FRZ61_33690"/>
<keyword evidence="6" id="KW-1185">Reference proteome</keyword>
<evidence type="ECO:0000256" key="3">
    <source>
        <dbReference type="ARBA" id="ARBA00022970"/>
    </source>
</evidence>
<keyword evidence="3" id="KW-0813">Transport</keyword>
<dbReference type="Proteomes" id="UP000325797">
    <property type="component" value="Chromosome"/>
</dbReference>
<dbReference type="InterPro" id="IPR051010">
    <property type="entry name" value="BCAA_transport"/>
</dbReference>
<dbReference type="NCBIfam" id="TIGR01409">
    <property type="entry name" value="TAT_signal_seq"/>
    <property type="match status" value="1"/>
</dbReference>
<dbReference type="RefSeq" id="WP_151118807.1">
    <property type="nucleotide sequence ID" value="NZ_CP042582.1"/>
</dbReference>
<dbReference type="GO" id="GO:0006865">
    <property type="term" value="P:amino acid transport"/>
    <property type="evidence" value="ECO:0007669"/>
    <property type="project" value="UniProtKB-KW"/>
</dbReference>
<reference evidence="5 6" key="1">
    <citation type="submission" date="2019-08" db="EMBL/GenBank/DDBJ databases">
        <title>Hyperibacter terrae gen. nov., sp. nov. and Hyperibacter viscosus sp. nov., two new members in the family Rhodospirillaceae isolated from the rhizosphere of Hypericum perforatum.</title>
        <authorList>
            <person name="Noviana Z."/>
        </authorList>
    </citation>
    <scope>NUCLEOTIDE SEQUENCE [LARGE SCALE GENOMIC DNA]</scope>
    <source>
        <strain evidence="5 6">R5959</strain>
    </source>
</reference>
<dbReference type="Pfam" id="PF13458">
    <property type="entry name" value="Peripla_BP_6"/>
    <property type="match status" value="1"/>
</dbReference>
<name>A0A5J6N172_9PROT</name>
<dbReference type="InterPro" id="IPR028082">
    <property type="entry name" value="Peripla_BP_I"/>
</dbReference>
<dbReference type="InterPro" id="IPR006311">
    <property type="entry name" value="TAT_signal"/>
</dbReference>
<evidence type="ECO:0000256" key="2">
    <source>
        <dbReference type="ARBA" id="ARBA00022729"/>
    </source>
</evidence>
<dbReference type="PANTHER" id="PTHR30483">
    <property type="entry name" value="LEUCINE-SPECIFIC-BINDING PROTEIN"/>
    <property type="match status" value="1"/>
</dbReference>
<dbReference type="InterPro" id="IPR019546">
    <property type="entry name" value="TAT_signal_bac_arc"/>
</dbReference>
<gene>
    <name evidence="5" type="ORF">FRZ61_33690</name>
</gene>
<accession>A0A5J6N172</accession>
<proteinExistence type="inferred from homology"/>
<dbReference type="AlphaFoldDB" id="A0A5J6N172"/>
<feature type="domain" description="Leucine-binding protein" evidence="4">
    <location>
        <begin position="57"/>
        <end position="417"/>
    </location>
</feature>
<organism evidence="5 6">
    <name type="scientific">Hypericibacter adhaerens</name>
    <dbReference type="NCBI Taxonomy" id="2602016"/>
    <lineage>
        <taxon>Bacteria</taxon>
        <taxon>Pseudomonadati</taxon>
        <taxon>Pseudomonadota</taxon>
        <taxon>Alphaproteobacteria</taxon>
        <taxon>Rhodospirillales</taxon>
        <taxon>Dongiaceae</taxon>
        <taxon>Hypericibacter</taxon>
    </lineage>
</organism>
<dbReference type="EMBL" id="CP042582">
    <property type="protein sequence ID" value="QEX23431.1"/>
    <property type="molecule type" value="Genomic_DNA"/>
</dbReference>
<dbReference type="PROSITE" id="PS51318">
    <property type="entry name" value="TAT"/>
    <property type="match status" value="1"/>
</dbReference>
<dbReference type="SUPFAM" id="SSF53822">
    <property type="entry name" value="Periplasmic binding protein-like I"/>
    <property type="match status" value="1"/>
</dbReference>
<dbReference type="PANTHER" id="PTHR30483:SF6">
    <property type="entry name" value="PERIPLASMIC BINDING PROTEIN OF ABC TRANSPORTER FOR NATURAL AMINO ACIDS"/>
    <property type="match status" value="1"/>
</dbReference>
<keyword evidence="2" id="KW-0732">Signal</keyword>
<keyword evidence="3" id="KW-0029">Amino-acid transport</keyword>
<comment type="similarity">
    <text evidence="1">Belongs to the leucine-binding protein family.</text>
</comment>
<evidence type="ECO:0000259" key="4">
    <source>
        <dbReference type="Pfam" id="PF13458"/>
    </source>
</evidence>
<evidence type="ECO:0000256" key="1">
    <source>
        <dbReference type="ARBA" id="ARBA00010062"/>
    </source>
</evidence>
<evidence type="ECO:0000313" key="6">
    <source>
        <dbReference type="Proteomes" id="UP000325797"/>
    </source>
</evidence>
<dbReference type="OrthoDB" id="5450279at2"/>
<protein>
    <submittedName>
        <fullName evidence="5">Branched-chain amino acid ABC transporter substrate-binding protein</fullName>
    </submittedName>
</protein>
<sequence length="446" mass="48401">MTSDRKGNSSRSTSKAGRSLITRRGLVKGLGAAAGAAAASGLLPGPMRYIQAQAAEPIRLGFQVHRTGIGAAYGRWYEQTTNAAVKTINAAGGINGRPIEIVAEDDGTDPKRGAEVVEKFATKHKVDAVFGTLFSHVVMGSAPTAGQLKMPYFVVSEGHHVASGALNRYTFQPGITDVRSQVISMAPWIASNLGRKVAMIYPDYAFGYDHRDFFSAAIQGQGGAITALIPVAPTETTYSKYFAQIPAETEVLYHVMVGPGVLTFVKEMGDHFGSSRPQIFGFIDSLEATDLASPGLEFLDGTYFWEAFPRYAQKDQSEFDKHYRAAVGVDDNGASTADPKEVSTYSHMFGCWETLYVIKAAMEKSGYQKSTFAQKGKLIEAVEAMTAFPESDEHPQGDKTFNGKLHQCYGHQFISKVEGGRLNVVHKTAIEDGLYEPETDYTKKAL</sequence>
<evidence type="ECO:0000313" key="5">
    <source>
        <dbReference type="EMBL" id="QEX23431.1"/>
    </source>
</evidence>
<dbReference type="InterPro" id="IPR028081">
    <property type="entry name" value="Leu-bd"/>
</dbReference>
<dbReference type="Gene3D" id="3.40.50.2300">
    <property type="match status" value="2"/>
</dbReference>